<dbReference type="STRING" id="9796.ENSECAP00000042626"/>
<keyword evidence="3" id="KW-0472">Membrane</keyword>
<keyword evidence="3" id="KW-1133">Transmembrane helix</keyword>
<dbReference type="Pfam" id="PF15005">
    <property type="entry name" value="IZUMO"/>
    <property type="match status" value="2"/>
</dbReference>
<dbReference type="Bgee" id="ENSECAG00000034333">
    <property type="expression patterns" value="Expressed in testis and 15 other cell types or tissues"/>
</dbReference>
<evidence type="ECO:0000313" key="6">
    <source>
        <dbReference type="Proteomes" id="UP000002281"/>
    </source>
</evidence>
<dbReference type="PANTHER" id="PTHR47745:SF1">
    <property type="entry name" value="IZUMO SPERM-EGG FUSION PROTEIN 2"/>
    <property type="match status" value="1"/>
</dbReference>
<name>A0A3Q2LLT5_HORSE</name>
<dbReference type="PANTHER" id="PTHR47745">
    <property type="entry name" value="IZUMO SPERM-EGG FUSION PROTEIN 2"/>
    <property type="match status" value="1"/>
</dbReference>
<feature type="signal peptide" evidence="4">
    <location>
        <begin position="1"/>
        <end position="19"/>
    </location>
</feature>
<protein>
    <submittedName>
        <fullName evidence="5">IZUMO family member 2</fullName>
    </submittedName>
</protein>
<feature type="transmembrane region" description="Helical" evidence="3">
    <location>
        <begin position="207"/>
        <end position="232"/>
    </location>
</feature>
<accession>A0A3Q2LLT5</accession>
<dbReference type="PaxDb" id="9796-ENSECAP00000042626"/>
<evidence type="ECO:0000313" key="7">
    <source>
        <dbReference type="VGNC" id="VGNC:51042"/>
    </source>
</evidence>
<dbReference type="OrthoDB" id="9895666at2759"/>
<evidence type="ECO:0000256" key="3">
    <source>
        <dbReference type="SAM" id="Phobius"/>
    </source>
</evidence>
<dbReference type="AlphaFoldDB" id="A0A3Q2LLT5"/>
<evidence type="ECO:0000256" key="1">
    <source>
        <dbReference type="ARBA" id="ARBA00009633"/>
    </source>
</evidence>
<evidence type="ECO:0000313" key="5">
    <source>
        <dbReference type="Ensembl" id="ENSECAP00000042626.3"/>
    </source>
</evidence>
<sequence length="241" mass="26765">MPPALAVLLLCGLLARGRGCLQCEPAAQEALSQLRAALGPERFQHERLHARAQALMLGMEGPFFRDYALNAFVGKVGIGDLELVASFLKNQTSHLMSSSLKAADGLGLWGASHPTGISFSPPDGPLLEELVALRERVIKELKKALRSYELKACDRKICRLQKEEVLDCLHCQKISPKCIKKKYCFVDGQPRMTLQYQKASGYWRNQALFGTITSVCLAVFLFGIIVASAMTYRQNRKLLLR</sequence>
<comment type="similarity">
    <text evidence="1">Belongs to the Izumo family.</text>
</comment>
<dbReference type="Ensembl" id="ENSECAT00000041650.3">
    <property type="protein sequence ID" value="ENSECAP00000042626.3"/>
    <property type="gene ID" value="ENSECAG00000034333.3"/>
</dbReference>
<organism evidence="5 6">
    <name type="scientific">Equus caballus</name>
    <name type="common">Horse</name>
    <dbReference type="NCBI Taxonomy" id="9796"/>
    <lineage>
        <taxon>Eukaryota</taxon>
        <taxon>Metazoa</taxon>
        <taxon>Chordata</taxon>
        <taxon>Craniata</taxon>
        <taxon>Vertebrata</taxon>
        <taxon>Euteleostomi</taxon>
        <taxon>Mammalia</taxon>
        <taxon>Eutheria</taxon>
        <taxon>Laurasiatheria</taxon>
        <taxon>Perissodactyla</taxon>
        <taxon>Equidae</taxon>
        <taxon>Equus</taxon>
    </lineage>
</organism>
<dbReference type="InterPro" id="IPR029389">
    <property type="entry name" value="IZUMO"/>
</dbReference>
<feature type="chain" id="PRO_5040428287" evidence="4">
    <location>
        <begin position="20"/>
        <end position="241"/>
    </location>
</feature>
<keyword evidence="3" id="KW-0812">Transmembrane</keyword>
<dbReference type="FunCoup" id="A0A3Q2LLT5">
    <property type="interactions" value="42"/>
</dbReference>
<reference evidence="5 6" key="1">
    <citation type="journal article" date="2009" name="Science">
        <title>Genome sequence, comparative analysis, and population genetics of the domestic horse.</title>
        <authorList>
            <consortium name="Broad Institute Genome Sequencing Platform"/>
            <consortium name="Broad Institute Whole Genome Assembly Team"/>
            <person name="Wade C.M."/>
            <person name="Giulotto E."/>
            <person name="Sigurdsson S."/>
            <person name="Zoli M."/>
            <person name="Gnerre S."/>
            <person name="Imsland F."/>
            <person name="Lear T.L."/>
            <person name="Adelson D.L."/>
            <person name="Bailey E."/>
            <person name="Bellone R.R."/>
            <person name="Bloecker H."/>
            <person name="Distl O."/>
            <person name="Edgar R.C."/>
            <person name="Garber M."/>
            <person name="Leeb T."/>
            <person name="Mauceli E."/>
            <person name="MacLeod J.N."/>
            <person name="Penedo M.C.T."/>
            <person name="Raison J.M."/>
            <person name="Sharpe T."/>
            <person name="Vogel J."/>
            <person name="Andersson L."/>
            <person name="Antczak D.F."/>
            <person name="Biagi T."/>
            <person name="Binns M.M."/>
            <person name="Chowdhary B.P."/>
            <person name="Coleman S.J."/>
            <person name="Della Valle G."/>
            <person name="Fryc S."/>
            <person name="Guerin G."/>
            <person name="Hasegawa T."/>
            <person name="Hill E.W."/>
            <person name="Jurka J."/>
            <person name="Kiialainen A."/>
            <person name="Lindgren G."/>
            <person name="Liu J."/>
            <person name="Magnani E."/>
            <person name="Mickelson J.R."/>
            <person name="Murray J."/>
            <person name="Nergadze S.G."/>
            <person name="Onofrio R."/>
            <person name="Pedroni S."/>
            <person name="Piras M.F."/>
            <person name="Raudsepp T."/>
            <person name="Rocchi M."/>
            <person name="Roeed K.H."/>
            <person name="Ryder O.A."/>
            <person name="Searle S."/>
            <person name="Skow L."/>
            <person name="Swinburne J.E."/>
            <person name="Syvaenen A.C."/>
            <person name="Tozaki T."/>
            <person name="Valberg S.J."/>
            <person name="Vaudin M."/>
            <person name="White J.R."/>
            <person name="Zody M.C."/>
            <person name="Lander E.S."/>
            <person name="Lindblad-Toh K."/>
        </authorList>
    </citation>
    <scope>NUCLEOTIDE SEQUENCE [LARGE SCALE GENOMIC DNA]</scope>
    <source>
        <strain evidence="5 6">Thoroughbred</strain>
    </source>
</reference>
<evidence type="ECO:0000256" key="2">
    <source>
        <dbReference type="ARBA" id="ARBA00022729"/>
    </source>
</evidence>
<evidence type="ECO:0000256" key="4">
    <source>
        <dbReference type="SAM" id="SignalP"/>
    </source>
</evidence>
<proteinExistence type="inferred from homology"/>
<reference evidence="5" key="2">
    <citation type="submission" date="2025-08" db="UniProtKB">
        <authorList>
            <consortium name="Ensembl"/>
        </authorList>
    </citation>
    <scope>IDENTIFICATION</scope>
    <source>
        <strain evidence="5">Thoroughbred</strain>
    </source>
</reference>
<gene>
    <name evidence="5 7" type="primary">IZUMO2</name>
</gene>
<dbReference type="Proteomes" id="UP000002281">
    <property type="component" value="Chromosome 10"/>
</dbReference>
<dbReference type="VGNC" id="VGNC:51042">
    <property type="gene designation" value="IZUMO2"/>
</dbReference>
<reference evidence="5" key="3">
    <citation type="submission" date="2025-09" db="UniProtKB">
        <authorList>
            <consortium name="Ensembl"/>
        </authorList>
    </citation>
    <scope>IDENTIFICATION</scope>
    <source>
        <strain evidence="5">Thoroughbred</strain>
    </source>
</reference>
<keyword evidence="6" id="KW-1185">Reference proteome</keyword>
<dbReference type="GeneTree" id="ENSGT00390000015068"/>
<keyword evidence="2 4" id="KW-0732">Signal</keyword>
<dbReference type="InterPro" id="IPR042920">
    <property type="entry name" value="IZUMO2"/>
</dbReference>
<dbReference type="InParanoid" id="A0A3Q2LLT5"/>